<accession>A0ABR6VKD7</accession>
<name>A0ABR6VKD7_9FIRM</name>
<reference evidence="2 3" key="1">
    <citation type="submission" date="2020-08" db="EMBL/GenBank/DDBJ databases">
        <authorList>
            <person name="Liu C."/>
            <person name="Sun Q."/>
        </authorList>
    </citation>
    <scope>NUCLEOTIDE SEQUENCE [LARGE SCALE GENOMIC DNA]</scope>
    <source>
        <strain evidence="2 3">NSJ-59</strain>
    </source>
</reference>
<gene>
    <name evidence="2" type="ORF">H8J70_10145</name>
</gene>
<evidence type="ECO:0000313" key="3">
    <source>
        <dbReference type="Proteomes" id="UP000606870"/>
    </source>
</evidence>
<dbReference type="PANTHER" id="PTHR38442:SF1">
    <property type="entry name" value="INNER MEMBRANE PROTEIN"/>
    <property type="match status" value="1"/>
</dbReference>
<feature type="transmembrane region" description="Helical" evidence="1">
    <location>
        <begin position="390"/>
        <end position="411"/>
    </location>
</feature>
<evidence type="ECO:0000313" key="2">
    <source>
        <dbReference type="EMBL" id="MBC3537613.1"/>
    </source>
</evidence>
<comment type="caution">
    <text evidence="2">The sequence shown here is derived from an EMBL/GenBank/DDBJ whole genome shotgun (WGS) entry which is preliminary data.</text>
</comment>
<evidence type="ECO:0000256" key="1">
    <source>
        <dbReference type="SAM" id="Phobius"/>
    </source>
</evidence>
<keyword evidence="3" id="KW-1185">Reference proteome</keyword>
<keyword evidence="1" id="KW-0812">Transmembrane</keyword>
<dbReference type="Proteomes" id="UP000606870">
    <property type="component" value="Unassembled WGS sequence"/>
</dbReference>
<dbReference type="InterPro" id="IPR007383">
    <property type="entry name" value="DUF445"/>
</dbReference>
<dbReference type="Pfam" id="PF04286">
    <property type="entry name" value="DUF445"/>
    <property type="match status" value="1"/>
</dbReference>
<keyword evidence="1" id="KW-1133">Transmembrane helix</keyword>
<protein>
    <submittedName>
        <fullName evidence="2">DUF445 domain-containing protein</fullName>
    </submittedName>
</protein>
<sequence>MTYRQRANSILALSFVCFLAVFIWWLHQDQLTFWGNLLFFVLQSAFIGSIADWFAVTALFDKPLGFPYHTELVYNHRTQIIDGMTNVVSEKLLQPGMWRDKLYQVSFVDRFNSWIEKPEGREKFRALLYEVAQQVYNYGRQGKTQQMIVEHIRTYLKRQPLLSFLQDRIITMLEDPDSRMLSDIIGLVKEGVRSKEFEHILTQAIAEWMTESKTAPHLIVTLNKFTGMVDTDKIAKDVQKGLLVWLERWEHAGGKERQWLCQKLELQMYAMNGQLTYTVQSWQDQFIDSLPLEMWLTATQRSVQTYFTTGVEGKEKLQNIMEEQFTHYLDYCNQYPEMKGWIDDQIRKGCEVILEHEHALIGVAVREVLSGFDKKKFNEFLESKVGEDLAWIRINGAIVGGTIGFLVYSLLYGYDYLVGPVIRQLFM</sequence>
<keyword evidence="1" id="KW-0472">Membrane</keyword>
<feature type="transmembrane region" description="Helical" evidence="1">
    <location>
        <begin position="33"/>
        <end position="60"/>
    </location>
</feature>
<proteinExistence type="predicted"/>
<feature type="transmembrane region" description="Helical" evidence="1">
    <location>
        <begin position="7"/>
        <end position="27"/>
    </location>
</feature>
<dbReference type="PANTHER" id="PTHR38442">
    <property type="entry name" value="INNER MEMBRANE PROTEIN-RELATED"/>
    <property type="match status" value="1"/>
</dbReference>
<dbReference type="EMBL" id="JACOGK010000033">
    <property type="protein sequence ID" value="MBC3537613.1"/>
    <property type="molecule type" value="Genomic_DNA"/>
</dbReference>
<dbReference type="RefSeq" id="WP_186504133.1">
    <property type="nucleotide sequence ID" value="NZ_JACOGK010000033.1"/>
</dbReference>
<organism evidence="2 3">
    <name type="scientific">Megasphaera hominis</name>
    <dbReference type="NCBI Taxonomy" id="159836"/>
    <lineage>
        <taxon>Bacteria</taxon>
        <taxon>Bacillati</taxon>
        <taxon>Bacillota</taxon>
        <taxon>Negativicutes</taxon>
        <taxon>Veillonellales</taxon>
        <taxon>Veillonellaceae</taxon>
        <taxon>Megasphaera</taxon>
    </lineage>
</organism>